<reference evidence="2 3" key="1">
    <citation type="submission" date="2015-12" db="EMBL/GenBank/DDBJ databases">
        <authorList>
            <person name="Shamseldin A."/>
            <person name="Moawad H."/>
            <person name="Abd El-Rahim W.M."/>
            <person name="Sadowsky M.J."/>
        </authorList>
    </citation>
    <scope>NUCLEOTIDE SEQUENCE [LARGE SCALE GENOMIC DNA]</scope>
    <source>
        <strain evidence="2 3">Ar51</strain>
    </source>
</reference>
<accession>A0A0U3Q8L8</accession>
<dbReference type="KEGG" id="psul:AU252_05185"/>
<proteinExistence type="predicted"/>
<protein>
    <submittedName>
        <fullName evidence="2">Uncharacterized protein</fullName>
    </submittedName>
</protein>
<feature type="region of interest" description="Disordered" evidence="1">
    <location>
        <begin position="14"/>
        <end position="35"/>
    </location>
</feature>
<organism evidence="2">
    <name type="scientific">Pseudarthrobacter sulfonivorans</name>
    <dbReference type="NCBI Taxonomy" id="121292"/>
    <lineage>
        <taxon>Bacteria</taxon>
        <taxon>Bacillati</taxon>
        <taxon>Actinomycetota</taxon>
        <taxon>Actinomycetes</taxon>
        <taxon>Micrococcales</taxon>
        <taxon>Micrococcaceae</taxon>
        <taxon>Pseudarthrobacter</taxon>
    </lineage>
</organism>
<sequence>MNYFYRMKIFRYQGGPKDQTSSKAEESSFPEFHEGGEYRWNGASHGLGSGGKDGDELPEANIATAIWHSYDGRTSVEEYRERLLKLDEKRSPGPDGNRAPNGEVREASFYVRDMEKRLKSEGNWPVKDH</sequence>
<dbReference type="Proteomes" id="UP000065151">
    <property type="component" value="Chromosome"/>
</dbReference>
<feature type="region of interest" description="Disordered" evidence="1">
    <location>
        <begin position="85"/>
        <end position="106"/>
    </location>
</feature>
<evidence type="ECO:0000313" key="2">
    <source>
        <dbReference type="EMBL" id="ALV40637.1"/>
    </source>
</evidence>
<dbReference type="EMBL" id="CP013747">
    <property type="protein sequence ID" value="ALV40637.1"/>
    <property type="molecule type" value="Genomic_DNA"/>
</dbReference>
<dbReference type="STRING" id="121292.AU252_05185"/>
<evidence type="ECO:0000313" key="3">
    <source>
        <dbReference type="Proteomes" id="UP000065151"/>
    </source>
</evidence>
<name>A0A0U3Q8L8_9MICC</name>
<evidence type="ECO:0000256" key="1">
    <source>
        <dbReference type="SAM" id="MobiDB-lite"/>
    </source>
</evidence>
<feature type="compositionally biased region" description="Basic and acidic residues" evidence="1">
    <location>
        <begin position="23"/>
        <end position="35"/>
    </location>
</feature>
<gene>
    <name evidence="2" type="ORF">AU252_05185</name>
</gene>
<dbReference type="AlphaFoldDB" id="A0A0U3Q8L8"/>